<dbReference type="RefSeq" id="WP_330195875.1">
    <property type="nucleotide sequence ID" value="NZ_JAZDRO010000002.1"/>
</dbReference>
<gene>
    <name evidence="2" type="ORF">V0U35_06550</name>
</gene>
<proteinExistence type="predicted"/>
<accession>A0ABU7LXQ3</accession>
<dbReference type="Proteomes" id="UP001310692">
    <property type="component" value="Unassembled WGS sequence"/>
</dbReference>
<dbReference type="CDD" id="cd06259">
    <property type="entry name" value="YdcF-like"/>
    <property type="match status" value="1"/>
</dbReference>
<dbReference type="Pfam" id="PF02698">
    <property type="entry name" value="DUF218"/>
    <property type="match status" value="1"/>
</dbReference>
<evidence type="ECO:0000313" key="2">
    <source>
        <dbReference type="EMBL" id="MEE2566336.1"/>
    </source>
</evidence>
<dbReference type="EMBL" id="JAZDRO010000002">
    <property type="protein sequence ID" value="MEE2566336.1"/>
    <property type="molecule type" value="Genomic_DNA"/>
</dbReference>
<dbReference type="PANTHER" id="PTHR30336">
    <property type="entry name" value="INNER MEMBRANE PROTEIN, PROBABLE PERMEASE"/>
    <property type="match status" value="1"/>
</dbReference>
<comment type="caution">
    <text evidence="2">The sequence shown here is derived from an EMBL/GenBank/DDBJ whole genome shotgun (WGS) entry which is preliminary data.</text>
</comment>
<protein>
    <submittedName>
        <fullName evidence="2">YdcF family protein</fullName>
    </submittedName>
</protein>
<dbReference type="InterPro" id="IPR051599">
    <property type="entry name" value="Cell_Envelope_Assoc"/>
</dbReference>
<reference evidence="2 3" key="1">
    <citation type="submission" date="2024-01" db="EMBL/GenBank/DDBJ databases">
        <title>Hyphobacterium bacterium isolated from marine sediment.</title>
        <authorList>
            <person name="Zhao S."/>
        </authorList>
    </citation>
    <scope>NUCLEOTIDE SEQUENCE [LARGE SCALE GENOMIC DNA]</scope>
    <source>
        <strain evidence="2 3">Y60-23</strain>
    </source>
</reference>
<dbReference type="PANTHER" id="PTHR30336:SF4">
    <property type="entry name" value="ENVELOPE BIOGENESIS FACTOR ELYC"/>
    <property type="match status" value="1"/>
</dbReference>
<evidence type="ECO:0000313" key="3">
    <source>
        <dbReference type="Proteomes" id="UP001310692"/>
    </source>
</evidence>
<keyword evidence="3" id="KW-1185">Reference proteome</keyword>
<name>A0ABU7LXQ3_9PROT</name>
<dbReference type="InterPro" id="IPR003848">
    <property type="entry name" value="DUF218"/>
</dbReference>
<organism evidence="2 3">
    <name type="scientific">Hyphobacterium marinum</name>
    <dbReference type="NCBI Taxonomy" id="3116574"/>
    <lineage>
        <taxon>Bacteria</taxon>
        <taxon>Pseudomonadati</taxon>
        <taxon>Pseudomonadota</taxon>
        <taxon>Alphaproteobacteria</taxon>
        <taxon>Maricaulales</taxon>
        <taxon>Maricaulaceae</taxon>
        <taxon>Hyphobacterium</taxon>
    </lineage>
</organism>
<sequence>MPRRSSSPSLPGLLGLLRLAAFLVVFAALAGFAMYAGRVVSIGVPDAPRADAIVVLTGGDGRLQNAATLLEDQRGARLLISGVHPDVTEEELRTAMSVDTARFACCVDLGREAADTAGNAREIAQWVENHQFGSIIVVTSDYHIPRSLLELAAILPDTDLIAYPVQTHRPWASLRSAQRWTLEYLKYVAVLGREILAGRA</sequence>
<evidence type="ECO:0000259" key="1">
    <source>
        <dbReference type="Pfam" id="PF02698"/>
    </source>
</evidence>
<feature type="domain" description="DUF218" evidence="1">
    <location>
        <begin position="51"/>
        <end position="184"/>
    </location>
</feature>